<keyword evidence="2" id="KW-0479">Metal-binding</keyword>
<sequence>MLKAGLIGVPAVLAVSGAGFGIWYAVSDVDTVGEVDFTNPLAIPPLLTGRQEGGRRVFDLTATAGERRLKSGRATTTWGFDRGHLGPTLRATRGETVLVNVRNDLPETTTVHWHGMHLPAAMDGGPHQPIRSGETWSPTWKIDQPAATLWYHPHPHGRTAHHVYRGMAGLFIVDEPAASAARLPSRYGVDDVPVIVQDVNLDDDNQLDEGYSRIADVGILGDTLLVNGTVGPYFTVTTERVRLRLVNASPARVYNFGLSDDRPFALVGTDGGLLPAPHTTERVQLSPGERAEIVVTARQGERIVLRSYPPALGLDPINSRITGGDDRFDVLELRAADQLSPSPEPAATLADPPRLGVDATAPATRRFELAGTTQINGLAMDMNRIDFGVVRGTTEVWDVISPFPKPHNFHVHGTQFQVLSVNGVAPPPELAGWKDTVYTTPEVPMRLAVRFSEYADRNVPFMYHCHLLLHEDKGMMGQFVVTEPGQTPGTPPHTDHN</sequence>
<dbReference type="InterPro" id="IPR002355">
    <property type="entry name" value="Cu_oxidase_Cu_BS"/>
</dbReference>
<dbReference type="InterPro" id="IPR001117">
    <property type="entry name" value="Cu-oxidase_2nd"/>
</dbReference>
<accession>A0ABX0ZBJ5</accession>
<evidence type="ECO:0000313" key="8">
    <source>
        <dbReference type="Proteomes" id="UP000783871"/>
    </source>
</evidence>
<dbReference type="Pfam" id="PF07731">
    <property type="entry name" value="Cu-oxidase_2"/>
    <property type="match status" value="1"/>
</dbReference>
<dbReference type="InterPro" id="IPR011706">
    <property type="entry name" value="Cu-oxidase_C"/>
</dbReference>
<dbReference type="InterPro" id="IPR045087">
    <property type="entry name" value="Cu-oxidase_fam"/>
</dbReference>
<dbReference type="SUPFAM" id="SSF49503">
    <property type="entry name" value="Cupredoxins"/>
    <property type="match status" value="3"/>
</dbReference>
<proteinExistence type="inferred from homology"/>
<evidence type="ECO:0000256" key="2">
    <source>
        <dbReference type="ARBA" id="ARBA00022723"/>
    </source>
</evidence>
<dbReference type="PANTHER" id="PTHR48267:SF1">
    <property type="entry name" value="BILIRUBIN OXIDASE"/>
    <property type="match status" value="1"/>
</dbReference>
<organism evidence="7 8">
    <name type="scientific">Micromonospora thermarum</name>
    <dbReference type="NCBI Taxonomy" id="2720024"/>
    <lineage>
        <taxon>Bacteria</taxon>
        <taxon>Bacillati</taxon>
        <taxon>Actinomycetota</taxon>
        <taxon>Actinomycetes</taxon>
        <taxon>Micromonosporales</taxon>
        <taxon>Micromonosporaceae</taxon>
        <taxon>Micromonospora</taxon>
    </lineage>
</organism>
<evidence type="ECO:0000313" key="7">
    <source>
        <dbReference type="EMBL" id="NJP33353.1"/>
    </source>
</evidence>
<dbReference type="Pfam" id="PF07732">
    <property type="entry name" value="Cu-oxidase_3"/>
    <property type="match status" value="1"/>
</dbReference>
<dbReference type="PROSITE" id="PS00080">
    <property type="entry name" value="MULTICOPPER_OXIDASE2"/>
    <property type="match status" value="1"/>
</dbReference>
<dbReference type="Proteomes" id="UP000783871">
    <property type="component" value="Unassembled WGS sequence"/>
</dbReference>
<dbReference type="CDD" id="cd13890">
    <property type="entry name" value="CuRO_3_CueO_FtsP"/>
    <property type="match status" value="1"/>
</dbReference>
<evidence type="ECO:0000259" key="6">
    <source>
        <dbReference type="Pfam" id="PF07732"/>
    </source>
</evidence>
<feature type="domain" description="Plastocyanin-like" evidence="4">
    <location>
        <begin position="206"/>
        <end position="299"/>
    </location>
</feature>
<evidence type="ECO:0000256" key="1">
    <source>
        <dbReference type="ARBA" id="ARBA00010609"/>
    </source>
</evidence>
<dbReference type="EMBL" id="JAATEO010000015">
    <property type="protein sequence ID" value="NJP33353.1"/>
    <property type="molecule type" value="Genomic_DNA"/>
</dbReference>
<evidence type="ECO:0000259" key="5">
    <source>
        <dbReference type="Pfam" id="PF07731"/>
    </source>
</evidence>
<dbReference type="CDD" id="cd04232">
    <property type="entry name" value="CuRO_1_CueO_FtsP"/>
    <property type="match status" value="1"/>
</dbReference>
<feature type="domain" description="Plastocyanin-like" evidence="5">
    <location>
        <begin position="370"/>
        <end position="483"/>
    </location>
</feature>
<keyword evidence="8" id="KW-1185">Reference proteome</keyword>
<protein>
    <submittedName>
        <fullName evidence="7">Multicopper oxidase domain-containing protein</fullName>
    </submittedName>
</protein>
<comment type="caution">
    <text evidence="7">The sequence shown here is derived from an EMBL/GenBank/DDBJ whole genome shotgun (WGS) entry which is preliminary data.</text>
</comment>
<dbReference type="InterPro" id="IPR008972">
    <property type="entry name" value="Cupredoxin"/>
</dbReference>
<evidence type="ECO:0000256" key="3">
    <source>
        <dbReference type="ARBA" id="ARBA00023002"/>
    </source>
</evidence>
<dbReference type="CDD" id="cd13867">
    <property type="entry name" value="CuRO_2_CueO_FtsP"/>
    <property type="match status" value="1"/>
</dbReference>
<dbReference type="InterPro" id="IPR011707">
    <property type="entry name" value="Cu-oxidase-like_N"/>
</dbReference>
<dbReference type="PANTHER" id="PTHR48267">
    <property type="entry name" value="CUPREDOXIN SUPERFAMILY PROTEIN"/>
    <property type="match status" value="1"/>
</dbReference>
<feature type="domain" description="Plastocyanin-like" evidence="6">
    <location>
        <begin position="65"/>
        <end position="176"/>
    </location>
</feature>
<evidence type="ECO:0000259" key="4">
    <source>
        <dbReference type="Pfam" id="PF00394"/>
    </source>
</evidence>
<name>A0ABX0ZBJ5_9ACTN</name>
<comment type="similarity">
    <text evidence="1">Belongs to the multicopper oxidase family.</text>
</comment>
<reference evidence="7 8" key="1">
    <citation type="submission" date="2020-03" db="EMBL/GenBank/DDBJ databases">
        <title>WGS of actinomycetes isolated from Thailand.</title>
        <authorList>
            <person name="Thawai C."/>
        </authorList>
    </citation>
    <scope>NUCLEOTIDE SEQUENCE [LARGE SCALE GENOMIC DNA]</scope>
    <source>
        <strain evidence="7 8">HSS6-12</strain>
    </source>
</reference>
<dbReference type="Pfam" id="PF00394">
    <property type="entry name" value="Cu-oxidase"/>
    <property type="match status" value="1"/>
</dbReference>
<keyword evidence="3" id="KW-0560">Oxidoreductase</keyword>
<gene>
    <name evidence="7" type="ORF">HCJ94_15510</name>
</gene>
<dbReference type="Gene3D" id="2.60.40.420">
    <property type="entry name" value="Cupredoxins - blue copper proteins"/>
    <property type="match status" value="3"/>
</dbReference>